<gene>
    <name evidence="1" type="ORF">DET48_106186</name>
</gene>
<protein>
    <submittedName>
        <fullName evidence="1">Uncharacterized protein</fullName>
    </submittedName>
</protein>
<dbReference type="Proteomes" id="UP000248729">
    <property type="component" value="Unassembled WGS sequence"/>
</dbReference>
<organism evidence="1 2">
    <name type="scientific">Vibrio diazotrophicus</name>
    <dbReference type="NCBI Taxonomy" id="685"/>
    <lineage>
        <taxon>Bacteria</taxon>
        <taxon>Pseudomonadati</taxon>
        <taxon>Pseudomonadota</taxon>
        <taxon>Gammaproteobacteria</taxon>
        <taxon>Vibrionales</taxon>
        <taxon>Vibrionaceae</taxon>
        <taxon>Vibrio</taxon>
    </lineage>
</organism>
<evidence type="ECO:0000313" key="1">
    <source>
        <dbReference type="EMBL" id="RAS66406.1"/>
    </source>
</evidence>
<reference evidence="1 2" key="1">
    <citation type="submission" date="2018-06" db="EMBL/GenBank/DDBJ databases">
        <title>Freshwater and sediment microbial communities from various areas in North America, analyzing microbe dynamics in response to fracking.</title>
        <authorList>
            <person name="Lamendella R."/>
        </authorList>
    </citation>
    <scope>NUCLEOTIDE SEQUENCE [LARGE SCALE GENOMIC DNA]</scope>
    <source>
        <strain evidence="1 2">99A</strain>
    </source>
</reference>
<name>A0A329EMK4_VIBDI</name>
<comment type="caution">
    <text evidence="1">The sequence shown here is derived from an EMBL/GenBank/DDBJ whole genome shotgun (WGS) entry which is preliminary data.</text>
</comment>
<proteinExistence type="predicted"/>
<accession>A0A329EMK4</accession>
<evidence type="ECO:0000313" key="2">
    <source>
        <dbReference type="Proteomes" id="UP000248729"/>
    </source>
</evidence>
<dbReference type="AlphaFoldDB" id="A0A329EMK4"/>
<dbReference type="EMBL" id="QLTR01000006">
    <property type="protein sequence ID" value="RAS66406.1"/>
    <property type="molecule type" value="Genomic_DNA"/>
</dbReference>
<sequence length="56" mass="6514">MFFMKPRKKFDVVSIKYFLGGKIKETWINLAVQNLNSKVVNDFLLTFLVVCDVNSN</sequence>